<dbReference type="Proteomes" id="UP001600888">
    <property type="component" value="Unassembled WGS sequence"/>
</dbReference>
<name>A0ABR4ECT3_9PEZI</name>
<feature type="domain" description="Heterokaryon incompatibility" evidence="1">
    <location>
        <begin position="22"/>
        <end position="110"/>
    </location>
</feature>
<dbReference type="EMBL" id="JBAWTH010000068">
    <property type="protein sequence ID" value="KAL2280253.1"/>
    <property type="molecule type" value="Genomic_DNA"/>
</dbReference>
<accession>A0ABR4ECT3</accession>
<evidence type="ECO:0000313" key="3">
    <source>
        <dbReference type="Proteomes" id="UP001600888"/>
    </source>
</evidence>
<proteinExistence type="predicted"/>
<gene>
    <name evidence="2" type="ORF">FJTKL_12705</name>
</gene>
<reference evidence="2 3" key="1">
    <citation type="submission" date="2024-03" db="EMBL/GenBank/DDBJ databases">
        <title>A high-quality draft genome sequence of Diaporthe vaccinii, a causative agent of upright dieback and viscid rot disease in cranberry plants.</title>
        <authorList>
            <person name="Sarrasin M."/>
            <person name="Lang B.F."/>
            <person name="Burger G."/>
        </authorList>
    </citation>
    <scope>NUCLEOTIDE SEQUENCE [LARGE SCALE GENOMIC DNA]</scope>
    <source>
        <strain evidence="2 3">IS7</strain>
    </source>
</reference>
<evidence type="ECO:0000259" key="1">
    <source>
        <dbReference type="Pfam" id="PF06985"/>
    </source>
</evidence>
<comment type="caution">
    <text evidence="2">The sequence shown here is derived from an EMBL/GenBank/DDBJ whole genome shotgun (WGS) entry which is preliminary data.</text>
</comment>
<protein>
    <recommendedName>
        <fullName evidence="1">Heterokaryon incompatibility domain-containing protein</fullName>
    </recommendedName>
</protein>
<organism evidence="2 3">
    <name type="scientific">Diaporthe vaccinii</name>
    <dbReference type="NCBI Taxonomy" id="105482"/>
    <lineage>
        <taxon>Eukaryota</taxon>
        <taxon>Fungi</taxon>
        <taxon>Dikarya</taxon>
        <taxon>Ascomycota</taxon>
        <taxon>Pezizomycotina</taxon>
        <taxon>Sordariomycetes</taxon>
        <taxon>Sordariomycetidae</taxon>
        <taxon>Diaporthales</taxon>
        <taxon>Diaporthaceae</taxon>
        <taxon>Diaporthe</taxon>
        <taxon>Diaporthe eres species complex</taxon>
    </lineage>
</organism>
<dbReference type="InterPro" id="IPR010730">
    <property type="entry name" value="HET"/>
</dbReference>
<evidence type="ECO:0000313" key="2">
    <source>
        <dbReference type="EMBL" id="KAL2280253.1"/>
    </source>
</evidence>
<keyword evidence="3" id="KW-1185">Reference proteome</keyword>
<dbReference type="PANTHER" id="PTHR10622">
    <property type="entry name" value="HET DOMAIN-CONTAINING PROTEIN"/>
    <property type="match status" value="1"/>
</dbReference>
<sequence length="349" mass="40026">MWLIDVETRRLTEFLDLAVPPYAILSHTWVTGQEVTFQEIRCPADPDPTTPSKSRWEKIDRTCRQAARDGLKYAWVDTCCIDKSSSAELSEAINSMFRWYKRAAVCYVFLLDLARFSWPGDAGELQASIKHCRWFSRSWTLQELIAPLHIKFYNRDWGFCFTKEMASEALAQITGIHVDILNHQIDLSAVPVAQKMSWAATRQSTRIEDVAYSLVGIFGIHMPLLYGEEERAFLRLQAEIISLYPDPTILAWMLRLEPSENNSKDTEDSYIGVMASSPLPFQDCAKVKSLSNQPLFDFSMSNRGIQLRAQFELLTLRKARGFCLVLPVCQIRDKPFGIQLRSLSKVYFT</sequence>
<dbReference type="PANTHER" id="PTHR10622:SF12">
    <property type="entry name" value="HET DOMAIN-CONTAINING PROTEIN"/>
    <property type="match status" value="1"/>
</dbReference>
<dbReference type="Pfam" id="PF06985">
    <property type="entry name" value="HET"/>
    <property type="match status" value="1"/>
</dbReference>